<comment type="caution">
    <text evidence="1">The sequence shown here is derived from an EMBL/GenBank/DDBJ whole genome shotgun (WGS) entry which is preliminary data.</text>
</comment>
<evidence type="ECO:0000313" key="1">
    <source>
        <dbReference type="EMBL" id="PKG30808.1"/>
    </source>
</evidence>
<accession>A0A2N0ZMR9</accession>
<organism evidence="1 2">
    <name type="scientific">Cytobacillus horneckiae</name>
    <dbReference type="NCBI Taxonomy" id="549687"/>
    <lineage>
        <taxon>Bacteria</taxon>
        <taxon>Bacillati</taxon>
        <taxon>Bacillota</taxon>
        <taxon>Bacilli</taxon>
        <taxon>Bacillales</taxon>
        <taxon>Bacillaceae</taxon>
        <taxon>Cytobacillus</taxon>
    </lineage>
</organism>
<dbReference type="RefSeq" id="WP_066193759.1">
    <property type="nucleotide sequence ID" value="NZ_CP194732.1"/>
</dbReference>
<dbReference type="EMBL" id="PISD01000005">
    <property type="protein sequence ID" value="PKG30808.1"/>
    <property type="molecule type" value="Genomic_DNA"/>
</dbReference>
<proteinExistence type="predicted"/>
<evidence type="ECO:0000313" key="2">
    <source>
        <dbReference type="Proteomes" id="UP000233343"/>
    </source>
</evidence>
<dbReference type="Proteomes" id="UP000233343">
    <property type="component" value="Unassembled WGS sequence"/>
</dbReference>
<keyword evidence="2" id="KW-1185">Reference proteome</keyword>
<name>A0A2N0ZMR9_9BACI</name>
<sequence>MVYPTVTDKDPEKIHIVKDQNYTVCGYCYNKFATFTKEDLKKIHFIKVEKITCNSCTSSFS</sequence>
<protein>
    <submittedName>
        <fullName evidence="1">Uncharacterized protein</fullName>
    </submittedName>
</protein>
<reference evidence="1 2" key="1">
    <citation type="journal article" date="2010" name="Int. J. Syst. Evol. Microbiol.">
        <title>Bacillus horneckiae sp. nov., isolated from a spacecraft-assembly clean room.</title>
        <authorList>
            <person name="Vaishampayan P."/>
            <person name="Probst A."/>
            <person name="Krishnamurthi S."/>
            <person name="Ghosh S."/>
            <person name="Osman S."/>
            <person name="McDowall A."/>
            <person name="Ruckmani A."/>
            <person name="Mayilraj S."/>
            <person name="Venkateswaran K."/>
        </authorList>
    </citation>
    <scope>NUCLEOTIDE SEQUENCE [LARGE SCALE GENOMIC DNA]</scope>
    <source>
        <strain evidence="2">1PO1SC</strain>
    </source>
</reference>
<dbReference type="AlphaFoldDB" id="A0A2N0ZMR9"/>
<gene>
    <name evidence="1" type="ORF">CWS20_01650</name>
</gene>